<gene>
    <name evidence="16" type="ORF">ACFPN2_00215</name>
</gene>
<keyword evidence="11" id="KW-0902">Two-component regulatory system</keyword>
<evidence type="ECO:0000313" key="16">
    <source>
        <dbReference type="EMBL" id="MFC4307491.1"/>
    </source>
</evidence>
<dbReference type="Pfam" id="PF02518">
    <property type="entry name" value="HATPase_c"/>
    <property type="match status" value="1"/>
</dbReference>
<dbReference type="GO" id="GO:0005524">
    <property type="term" value="F:ATP binding"/>
    <property type="evidence" value="ECO:0007669"/>
    <property type="project" value="UniProtKB-KW"/>
</dbReference>
<comment type="caution">
    <text evidence="16">The sequence shown here is derived from an EMBL/GenBank/DDBJ whole genome shotgun (WGS) entry which is preliminary data.</text>
</comment>
<reference evidence="17" key="1">
    <citation type="journal article" date="2019" name="Int. J. Syst. Evol. Microbiol.">
        <title>The Global Catalogue of Microorganisms (GCM) 10K type strain sequencing project: providing services to taxonomists for standard genome sequencing and annotation.</title>
        <authorList>
            <consortium name="The Broad Institute Genomics Platform"/>
            <consortium name="The Broad Institute Genome Sequencing Center for Infectious Disease"/>
            <person name="Wu L."/>
            <person name="Ma J."/>
        </authorList>
    </citation>
    <scope>NUCLEOTIDE SEQUENCE [LARGE SCALE GENOMIC DNA]</scope>
    <source>
        <strain evidence="17">CGMCC 1.10759</strain>
    </source>
</reference>
<evidence type="ECO:0000256" key="2">
    <source>
        <dbReference type="ARBA" id="ARBA00004141"/>
    </source>
</evidence>
<dbReference type="PROSITE" id="PS50885">
    <property type="entry name" value="HAMP"/>
    <property type="match status" value="1"/>
</dbReference>
<evidence type="ECO:0000256" key="11">
    <source>
        <dbReference type="ARBA" id="ARBA00023012"/>
    </source>
</evidence>
<dbReference type="PANTHER" id="PTHR45436">
    <property type="entry name" value="SENSOR HISTIDINE KINASE YKOH"/>
    <property type="match status" value="1"/>
</dbReference>
<keyword evidence="9 16" id="KW-0067">ATP-binding</keyword>
<dbReference type="PANTHER" id="PTHR45436:SF14">
    <property type="entry name" value="SENSOR PROTEIN QSEC"/>
    <property type="match status" value="1"/>
</dbReference>
<protein>
    <recommendedName>
        <fullName evidence="3">histidine kinase</fullName>
        <ecNumber evidence="3">2.7.13.3</ecNumber>
    </recommendedName>
</protein>
<evidence type="ECO:0000256" key="1">
    <source>
        <dbReference type="ARBA" id="ARBA00000085"/>
    </source>
</evidence>
<feature type="domain" description="HAMP" evidence="15">
    <location>
        <begin position="178"/>
        <end position="230"/>
    </location>
</feature>
<dbReference type="Pfam" id="PF00512">
    <property type="entry name" value="HisKA"/>
    <property type="match status" value="1"/>
</dbReference>
<dbReference type="InterPro" id="IPR036097">
    <property type="entry name" value="HisK_dim/P_sf"/>
</dbReference>
<dbReference type="Gene3D" id="1.10.287.130">
    <property type="match status" value="1"/>
</dbReference>
<evidence type="ECO:0000256" key="8">
    <source>
        <dbReference type="ARBA" id="ARBA00022777"/>
    </source>
</evidence>
<dbReference type="EMBL" id="JBHSDU010000001">
    <property type="protein sequence ID" value="MFC4307491.1"/>
    <property type="molecule type" value="Genomic_DNA"/>
</dbReference>
<dbReference type="InterPro" id="IPR036890">
    <property type="entry name" value="HATPase_C_sf"/>
</dbReference>
<dbReference type="InterPro" id="IPR004358">
    <property type="entry name" value="Sig_transdc_His_kin-like_C"/>
</dbReference>
<dbReference type="SUPFAM" id="SSF47384">
    <property type="entry name" value="Homodimeric domain of signal transducing histidine kinase"/>
    <property type="match status" value="1"/>
</dbReference>
<dbReference type="InterPro" id="IPR003661">
    <property type="entry name" value="HisK_dim/P_dom"/>
</dbReference>
<dbReference type="InterPro" id="IPR003660">
    <property type="entry name" value="HAMP_dom"/>
</dbReference>
<dbReference type="PRINTS" id="PR00344">
    <property type="entry name" value="BCTRLSENSOR"/>
</dbReference>
<keyword evidence="17" id="KW-1185">Reference proteome</keyword>
<dbReference type="SMART" id="SM00388">
    <property type="entry name" value="HisKA"/>
    <property type="match status" value="1"/>
</dbReference>
<accession>A0ABV8SJI2</accession>
<evidence type="ECO:0000256" key="6">
    <source>
        <dbReference type="ARBA" id="ARBA00022692"/>
    </source>
</evidence>
<feature type="transmembrane region" description="Helical" evidence="13">
    <location>
        <begin position="7"/>
        <end position="29"/>
    </location>
</feature>
<dbReference type="RefSeq" id="WP_380593801.1">
    <property type="nucleotide sequence ID" value="NZ_JBHSDU010000001.1"/>
</dbReference>
<dbReference type="PROSITE" id="PS50109">
    <property type="entry name" value="HIS_KIN"/>
    <property type="match status" value="1"/>
</dbReference>
<evidence type="ECO:0000256" key="13">
    <source>
        <dbReference type="SAM" id="Phobius"/>
    </source>
</evidence>
<evidence type="ECO:0000256" key="7">
    <source>
        <dbReference type="ARBA" id="ARBA00022741"/>
    </source>
</evidence>
<evidence type="ECO:0000256" key="5">
    <source>
        <dbReference type="ARBA" id="ARBA00022679"/>
    </source>
</evidence>
<evidence type="ECO:0000259" key="15">
    <source>
        <dbReference type="PROSITE" id="PS50885"/>
    </source>
</evidence>
<keyword evidence="10 13" id="KW-1133">Transmembrane helix</keyword>
<evidence type="ECO:0000256" key="12">
    <source>
        <dbReference type="ARBA" id="ARBA00023136"/>
    </source>
</evidence>
<keyword evidence="12 13" id="KW-0472">Membrane</keyword>
<organism evidence="16 17">
    <name type="scientific">Steroidobacter flavus</name>
    <dbReference type="NCBI Taxonomy" id="1842136"/>
    <lineage>
        <taxon>Bacteria</taxon>
        <taxon>Pseudomonadati</taxon>
        <taxon>Pseudomonadota</taxon>
        <taxon>Gammaproteobacteria</taxon>
        <taxon>Steroidobacterales</taxon>
        <taxon>Steroidobacteraceae</taxon>
        <taxon>Steroidobacter</taxon>
    </lineage>
</organism>
<keyword evidence="6 13" id="KW-0812">Transmembrane</keyword>
<dbReference type="Proteomes" id="UP001595904">
    <property type="component" value="Unassembled WGS sequence"/>
</dbReference>
<evidence type="ECO:0000256" key="3">
    <source>
        <dbReference type="ARBA" id="ARBA00012438"/>
    </source>
</evidence>
<feature type="domain" description="Histidine kinase" evidence="14">
    <location>
        <begin position="238"/>
        <end position="448"/>
    </location>
</feature>
<keyword evidence="5" id="KW-0808">Transferase</keyword>
<dbReference type="InterPro" id="IPR003594">
    <property type="entry name" value="HATPase_dom"/>
</dbReference>
<proteinExistence type="predicted"/>
<evidence type="ECO:0000313" key="17">
    <source>
        <dbReference type="Proteomes" id="UP001595904"/>
    </source>
</evidence>
<dbReference type="CDD" id="cd00075">
    <property type="entry name" value="HATPase"/>
    <property type="match status" value="1"/>
</dbReference>
<sequence length="452" mass="49433">MHSLRGRLFSALLGIFIGAWVAAGVYLYLEFAQASSGSMDRRLEELANTALLSMPSDISDVSSRSTLSLRSGAPGRLEKTERWLQVWSKDRRALVLWRRGAPRTPLKPDFTDGFATLQIGGEEWRVYAVSDASNQVQIQAGQPMSALTEELRTGLYYALGISSLALLAVGLAVKLVVRWSFQPVMTVQAAMTSREALDLTPLPAAGLPSEVRPLVDSFNRLLARLEEAMHAERRFIVEAAHELRTPLAVLLGQAQVARRARTLEETRPVLDQLVRGAERSARLSQQLLHSARVERPADPPMPIELADIVTVLIQDFEMTAAQKDQNISVHVEPGVVRGNLDELGILLSNLLDNALRYAGRGGHVAVRCVREEHTMRLEILDDGPGVPEADRERIFDRFYRVAGSAESGSGIGLSLVARIARSHAASIATGPGLDGRGFGIAVRFPVIEEQSS</sequence>
<comment type="subcellular location">
    <subcellularLocation>
        <location evidence="2">Membrane</location>
        <topology evidence="2">Multi-pass membrane protein</topology>
    </subcellularLocation>
</comment>
<evidence type="ECO:0000256" key="4">
    <source>
        <dbReference type="ARBA" id="ARBA00022553"/>
    </source>
</evidence>
<feature type="transmembrane region" description="Helical" evidence="13">
    <location>
        <begin position="154"/>
        <end position="177"/>
    </location>
</feature>
<dbReference type="EC" id="2.7.13.3" evidence="3"/>
<dbReference type="InterPro" id="IPR050428">
    <property type="entry name" value="TCS_sensor_his_kinase"/>
</dbReference>
<comment type="catalytic activity">
    <reaction evidence="1">
        <text>ATP + protein L-histidine = ADP + protein N-phospho-L-histidine.</text>
        <dbReference type="EC" id="2.7.13.3"/>
    </reaction>
</comment>
<dbReference type="InterPro" id="IPR005467">
    <property type="entry name" value="His_kinase_dom"/>
</dbReference>
<dbReference type="CDD" id="cd00082">
    <property type="entry name" value="HisKA"/>
    <property type="match status" value="1"/>
</dbReference>
<keyword evidence="4" id="KW-0597">Phosphoprotein</keyword>
<name>A0ABV8SJI2_9GAMM</name>
<evidence type="ECO:0000256" key="10">
    <source>
        <dbReference type="ARBA" id="ARBA00022989"/>
    </source>
</evidence>
<keyword evidence="7" id="KW-0547">Nucleotide-binding</keyword>
<evidence type="ECO:0000259" key="14">
    <source>
        <dbReference type="PROSITE" id="PS50109"/>
    </source>
</evidence>
<dbReference type="SUPFAM" id="SSF55874">
    <property type="entry name" value="ATPase domain of HSP90 chaperone/DNA topoisomerase II/histidine kinase"/>
    <property type="match status" value="1"/>
</dbReference>
<dbReference type="Gene3D" id="3.30.565.10">
    <property type="entry name" value="Histidine kinase-like ATPase, C-terminal domain"/>
    <property type="match status" value="1"/>
</dbReference>
<evidence type="ECO:0000256" key="9">
    <source>
        <dbReference type="ARBA" id="ARBA00022840"/>
    </source>
</evidence>
<keyword evidence="8" id="KW-0418">Kinase</keyword>
<dbReference type="SMART" id="SM00387">
    <property type="entry name" value="HATPase_c"/>
    <property type="match status" value="1"/>
</dbReference>